<reference evidence="2 3" key="1">
    <citation type="submission" date="2018-08" db="EMBL/GenBank/DDBJ databases">
        <title>Sequencing the genomes of 1000 actinobacteria strains.</title>
        <authorList>
            <person name="Klenk H.-P."/>
        </authorList>
    </citation>
    <scope>NUCLEOTIDE SEQUENCE [LARGE SCALE GENOMIC DNA]</scope>
    <source>
        <strain evidence="2 3">DSM 43927</strain>
    </source>
</reference>
<dbReference type="InterPro" id="IPR036514">
    <property type="entry name" value="SGNH_hydro_sf"/>
</dbReference>
<dbReference type="EMBL" id="QTTT01000001">
    <property type="protein sequence ID" value="REF00417.1"/>
    <property type="molecule type" value="Genomic_DNA"/>
</dbReference>
<proteinExistence type="predicted"/>
<name>A0A3D9SWU7_9ACTN</name>
<evidence type="ECO:0000313" key="3">
    <source>
        <dbReference type="Proteomes" id="UP000256661"/>
    </source>
</evidence>
<dbReference type="RefSeq" id="WP_116025571.1">
    <property type="nucleotide sequence ID" value="NZ_QTTT01000001.1"/>
</dbReference>
<dbReference type="OrthoDB" id="6950575at2"/>
<organism evidence="2 3">
    <name type="scientific">Thermomonospora umbrina</name>
    <dbReference type="NCBI Taxonomy" id="111806"/>
    <lineage>
        <taxon>Bacteria</taxon>
        <taxon>Bacillati</taxon>
        <taxon>Actinomycetota</taxon>
        <taxon>Actinomycetes</taxon>
        <taxon>Streptosporangiales</taxon>
        <taxon>Thermomonosporaceae</taxon>
        <taxon>Thermomonospora</taxon>
    </lineage>
</organism>
<sequence length="346" mass="39174">MTVQRYVLTPQMRQYDDFDDRAQVRYLPYLMYFHRANYHSEVLNTDRLGFRISHGVDESASTGGRIPDRPVRLLVGSSIVFGVGATNDHATLASRLWSRHAPSVPWLNFGGRSYNSLQEVLLLLLHRELLPEIEEIVLLTGFNNLVLTGLPPRMQGDHGAFFYCGEYLDQTEELLRRRREQKKGRAKRSHKTDPPAPTPDQDSPATTADPERLIAQAAAWTCRDLDNWCRLAGGARVSFVLQPVATWVRDRAAPQEQALFDEYDDMARLGAFQDLRGVITTPEVGRRYAEVLRAACAKRSMPFVDLNPVLADATKPDQWLYVDRAHLTDEGSDIVARLLADRLSLT</sequence>
<dbReference type="AlphaFoldDB" id="A0A3D9SWU7"/>
<dbReference type="SUPFAM" id="SSF52266">
    <property type="entry name" value="SGNH hydrolase"/>
    <property type="match status" value="1"/>
</dbReference>
<keyword evidence="3" id="KW-1185">Reference proteome</keyword>
<comment type="caution">
    <text evidence="2">The sequence shown here is derived from an EMBL/GenBank/DDBJ whole genome shotgun (WGS) entry which is preliminary data.</text>
</comment>
<feature type="compositionally biased region" description="Basic residues" evidence="1">
    <location>
        <begin position="179"/>
        <end position="190"/>
    </location>
</feature>
<dbReference type="Gene3D" id="3.40.50.1110">
    <property type="entry name" value="SGNH hydrolase"/>
    <property type="match status" value="1"/>
</dbReference>
<evidence type="ECO:0000256" key="1">
    <source>
        <dbReference type="SAM" id="MobiDB-lite"/>
    </source>
</evidence>
<feature type="region of interest" description="Disordered" evidence="1">
    <location>
        <begin position="179"/>
        <end position="207"/>
    </location>
</feature>
<gene>
    <name evidence="2" type="ORF">DFJ69_5952</name>
</gene>
<evidence type="ECO:0000313" key="2">
    <source>
        <dbReference type="EMBL" id="REF00417.1"/>
    </source>
</evidence>
<protein>
    <submittedName>
        <fullName evidence="2">Uncharacterized protein</fullName>
    </submittedName>
</protein>
<dbReference type="Proteomes" id="UP000256661">
    <property type="component" value="Unassembled WGS sequence"/>
</dbReference>
<accession>A0A3D9SWU7</accession>